<dbReference type="RefSeq" id="WP_186089977.1">
    <property type="nucleotide sequence ID" value="NZ_BMCN01000001.1"/>
</dbReference>
<dbReference type="PANTHER" id="PTHR46401:SF2">
    <property type="entry name" value="GLYCOSYLTRANSFERASE WBBK-RELATED"/>
    <property type="match status" value="1"/>
</dbReference>
<sequence length="355" mass="42152">MKIVVFDVPASTGGALSILTDFYKETISYKNEKIEWHFILSTPVFREEQNVKIHNYPWIKKSWLHRLYFDYFYSKKIIKRLNPDKIFSLQNTLIPSNKYQILYVHQAIPFSKYKIKIRENFKLWVYQNIISKLIFKSIKKADQIIVQTQWFKSACIKKTNINSNKVTVVNPRVPNIEVSEFYLEQNPYRFFYPASFELYKNHQVIFEAIKILKDRKVNNFEIILTIDEDSIKKNKKLLKTYQKLDLPIKYMGQLSHSEVLNFYKSSILVFPSYIETFGLPLIEAKKSNSIILVADEPYSREVLENYNNVYFFKWYDADELSSYMHDIIKGEIKTNGKKCATKNVENSLVEKVIKL</sequence>
<dbReference type="Pfam" id="PF00534">
    <property type="entry name" value="Glycos_transf_1"/>
    <property type="match status" value="1"/>
</dbReference>
<reference evidence="3 4" key="1">
    <citation type="submission" date="2021-03" db="EMBL/GenBank/DDBJ databases">
        <title>Genomic Encyclopedia of Type Strains, Phase IV (KMG-IV): sequencing the most valuable type-strain genomes for metagenomic binning, comparative biology and taxonomic classification.</title>
        <authorList>
            <person name="Goeker M."/>
        </authorList>
    </citation>
    <scope>NUCLEOTIDE SEQUENCE [LARGE SCALE GENOMIC DNA]</scope>
    <source>
        <strain evidence="3 4">DSM 22420</strain>
    </source>
</reference>
<keyword evidence="4" id="KW-1185">Reference proteome</keyword>
<evidence type="ECO:0000313" key="4">
    <source>
        <dbReference type="Proteomes" id="UP001519348"/>
    </source>
</evidence>
<dbReference type="Proteomes" id="UP001519348">
    <property type="component" value="Unassembled WGS sequence"/>
</dbReference>
<dbReference type="PANTHER" id="PTHR46401">
    <property type="entry name" value="GLYCOSYLTRANSFERASE WBBK-RELATED"/>
    <property type="match status" value="1"/>
</dbReference>
<dbReference type="Gene3D" id="3.40.50.2000">
    <property type="entry name" value="Glycogen Phosphorylase B"/>
    <property type="match status" value="2"/>
</dbReference>
<organism evidence="3 4">
    <name type="scientific">Jeotgalicoccus aerolatus</name>
    <dbReference type="NCBI Taxonomy" id="709510"/>
    <lineage>
        <taxon>Bacteria</taxon>
        <taxon>Bacillati</taxon>
        <taxon>Bacillota</taxon>
        <taxon>Bacilli</taxon>
        <taxon>Bacillales</taxon>
        <taxon>Staphylococcaceae</taxon>
        <taxon>Jeotgalicoccus</taxon>
    </lineage>
</organism>
<evidence type="ECO:0000313" key="3">
    <source>
        <dbReference type="EMBL" id="MBP1951901.1"/>
    </source>
</evidence>
<feature type="domain" description="Glycosyl transferase family 1" evidence="2">
    <location>
        <begin position="185"/>
        <end position="333"/>
    </location>
</feature>
<evidence type="ECO:0000256" key="1">
    <source>
        <dbReference type="ARBA" id="ARBA00022679"/>
    </source>
</evidence>
<comment type="caution">
    <text evidence="3">The sequence shown here is derived from an EMBL/GenBank/DDBJ whole genome shotgun (WGS) entry which is preliminary data.</text>
</comment>
<name>A0ABS4HLU3_9STAP</name>
<gene>
    <name evidence="3" type="ORF">J2Z27_000936</name>
</gene>
<evidence type="ECO:0000259" key="2">
    <source>
        <dbReference type="Pfam" id="PF00534"/>
    </source>
</evidence>
<dbReference type="InterPro" id="IPR001296">
    <property type="entry name" value="Glyco_trans_1"/>
</dbReference>
<accession>A0ABS4HLU3</accession>
<dbReference type="SUPFAM" id="SSF53756">
    <property type="entry name" value="UDP-Glycosyltransferase/glycogen phosphorylase"/>
    <property type="match status" value="1"/>
</dbReference>
<dbReference type="EMBL" id="JAGGKN010000002">
    <property type="protein sequence ID" value="MBP1951901.1"/>
    <property type="molecule type" value="Genomic_DNA"/>
</dbReference>
<proteinExistence type="predicted"/>
<protein>
    <recommendedName>
        <fullName evidence="2">Glycosyl transferase family 1 domain-containing protein</fullName>
    </recommendedName>
</protein>
<keyword evidence="1" id="KW-0808">Transferase</keyword>